<evidence type="ECO:0000259" key="1">
    <source>
        <dbReference type="PROSITE" id="PS50943"/>
    </source>
</evidence>
<keyword evidence="3" id="KW-1185">Reference proteome</keyword>
<accession>A0A0R1Q9R0</accession>
<feature type="domain" description="HTH cro/C1-type" evidence="1">
    <location>
        <begin position="18"/>
        <end position="71"/>
    </location>
</feature>
<dbReference type="STRING" id="1423812.FD20_GL002239"/>
<dbReference type="Proteomes" id="UP000051155">
    <property type="component" value="Unassembled WGS sequence"/>
</dbReference>
<dbReference type="InterPro" id="IPR010982">
    <property type="entry name" value="Lambda_DNA-bd_dom_sf"/>
</dbReference>
<organism evidence="2 3">
    <name type="scientific">Liquorilactobacillus uvarum DSM 19971</name>
    <dbReference type="NCBI Taxonomy" id="1423812"/>
    <lineage>
        <taxon>Bacteria</taxon>
        <taxon>Bacillati</taxon>
        <taxon>Bacillota</taxon>
        <taxon>Bacilli</taxon>
        <taxon>Lactobacillales</taxon>
        <taxon>Lactobacillaceae</taxon>
        <taxon>Liquorilactobacillus</taxon>
    </lineage>
</organism>
<dbReference type="SMART" id="SM00530">
    <property type="entry name" value="HTH_XRE"/>
    <property type="match status" value="1"/>
</dbReference>
<dbReference type="PROSITE" id="PS50943">
    <property type="entry name" value="HTH_CROC1"/>
    <property type="match status" value="1"/>
</dbReference>
<dbReference type="InterPro" id="IPR053163">
    <property type="entry name" value="HTH-type_regulator_Rgg"/>
</dbReference>
<comment type="caution">
    <text evidence="2">The sequence shown here is derived from an EMBL/GenBank/DDBJ whole genome shotgun (WGS) entry which is preliminary data.</text>
</comment>
<dbReference type="PANTHER" id="PTHR37038">
    <property type="entry name" value="TRANSCRIPTIONAL REGULATOR-RELATED"/>
    <property type="match status" value="1"/>
</dbReference>
<dbReference type="InterPro" id="IPR010057">
    <property type="entry name" value="Transcription_activator_Rgg_C"/>
</dbReference>
<evidence type="ECO:0000313" key="3">
    <source>
        <dbReference type="Proteomes" id="UP000051155"/>
    </source>
</evidence>
<dbReference type="AlphaFoldDB" id="A0A0R1Q9R0"/>
<dbReference type="InterPro" id="IPR001387">
    <property type="entry name" value="Cro/C1-type_HTH"/>
</dbReference>
<dbReference type="Gene3D" id="1.10.260.40">
    <property type="entry name" value="lambda repressor-like DNA-binding domains"/>
    <property type="match status" value="1"/>
</dbReference>
<dbReference type="GO" id="GO:0003677">
    <property type="term" value="F:DNA binding"/>
    <property type="evidence" value="ECO:0007669"/>
    <property type="project" value="InterPro"/>
</dbReference>
<reference evidence="2 3" key="1">
    <citation type="journal article" date="2015" name="Genome Announc.">
        <title>Expanding the biotechnology potential of lactobacilli through comparative genomics of 213 strains and associated genera.</title>
        <authorList>
            <person name="Sun Z."/>
            <person name="Harris H.M."/>
            <person name="McCann A."/>
            <person name="Guo C."/>
            <person name="Argimon S."/>
            <person name="Zhang W."/>
            <person name="Yang X."/>
            <person name="Jeffery I.B."/>
            <person name="Cooney J.C."/>
            <person name="Kagawa T.F."/>
            <person name="Liu W."/>
            <person name="Song Y."/>
            <person name="Salvetti E."/>
            <person name="Wrobel A."/>
            <person name="Rasinkangas P."/>
            <person name="Parkhill J."/>
            <person name="Rea M.C."/>
            <person name="O'Sullivan O."/>
            <person name="Ritari J."/>
            <person name="Douillard F.P."/>
            <person name="Paul Ross R."/>
            <person name="Yang R."/>
            <person name="Briner A.E."/>
            <person name="Felis G.E."/>
            <person name="de Vos W.M."/>
            <person name="Barrangou R."/>
            <person name="Klaenhammer T.R."/>
            <person name="Caufield P.W."/>
            <person name="Cui Y."/>
            <person name="Zhang H."/>
            <person name="O'Toole P.W."/>
        </authorList>
    </citation>
    <scope>NUCLEOTIDE SEQUENCE [LARGE SCALE GENOMIC DNA]</scope>
    <source>
        <strain evidence="2 3">DSM 19971</strain>
    </source>
</reference>
<gene>
    <name evidence="2" type="ORF">FD20_GL002239</name>
</gene>
<dbReference type="CDD" id="cd00093">
    <property type="entry name" value="HTH_XRE"/>
    <property type="match status" value="1"/>
</dbReference>
<sequence>MCLINKKGVYGMKTGELIKNIRIAKGIKAKTVYDNLLSRSMYYKYESGLVETTADTFLHILDRLNVESDEFVVLFKKIMQRQVHYHYDEYREDLLRSFCDGNFTEIRALEKKLERGYEETHLLRFHNLQLIAKAMKKKLGRVNESTLTERKEITHYLLRSKHWGHYEYKLLSDAMFMFDSSSAEKLLQNHEWLEQDDEQDLRLENLKIKTLCGTILLFMKSDKKEHTAYYYSLLAKINVDSNNIYAQSNKRFFNGLKTIYDGDYEQGIKLISEIFSLYQKIGLDDLYHEHVAILQDLLSTQLQKKGTRRRRKA</sequence>
<name>A0A0R1Q9R0_9LACO</name>
<dbReference type="PATRIC" id="fig|1423812.3.peg.2382"/>
<protein>
    <submittedName>
        <fullName evidence="2">Transcription regulator</fullName>
    </submittedName>
</protein>
<dbReference type="SUPFAM" id="SSF47413">
    <property type="entry name" value="lambda repressor-like DNA-binding domains"/>
    <property type="match status" value="1"/>
</dbReference>
<dbReference type="Pfam" id="PF21259">
    <property type="entry name" value="Rgg_C"/>
    <property type="match status" value="1"/>
</dbReference>
<proteinExistence type="predicted"/>
<dbReference type="NCBIfam" id="TIGR01716">
    <property type="entry name" value="RGG_Cterm"/>
    <property type="match status" value="1"/>
</dbReference>
<evidence type="ECO:0000313" key="2">
    <source>
        <dbReference type="EMBL" id="KRL37979.1"/>
    </source>
</evidence>
<dbReference type="EMBL" id="AZEG01000007">
    <property type="protein sequence ID" value="KRL37979.1"/>
    <property type="molecule type" value="Genomic_DNA"/>
</dbReference>